<evidence type="ECO:0000313" key="3">
    <source>
        <dbReference type="Proteomes" id="UP000724874"/>
    </source>
</evidence>
<accession>A0A9P5N757</accession>
<proteinExistence type="predicted"/>
<organism evidence="2 3">
    <name type="scientific">Gymnopilus junonius</name>
    <name type="common">Spectacular rustgill mushroom</name>
    <name type="synonym">Gymnopilus spectabilis subsp. junonius</name>
    <dbReference type="NCBI Taxonomy" id="109634"/>
    <lineage>
        <taxon>Eukaryota</taxon>
        <taxon>Fungi</taxon>
        <taxon>Dikarya</taxon>
        <taxon>Basidiomycota</taxon>
        <taxon>Agaricomycotina</taxon>
        <taxon>Agaricomycetes</taxon>
        <taxon>Agaricomycetidae</taxon>
        <taxon>Agaricales</taxon>
        <taxon>Agaricineae</taxon>
        <taxon>Hymenogastraceae</taxon>
        <taxon>Gymnopilus</taxon>
    </lineage>
</organism>
<gene>
    <name evidence="2" type="ORF">CPB84DRAFT_1801853</name>
</gene>
<comment type="caution">
    <text evidence="2">The sequence shown here is derived from an EMBL/GenBank/DDBJ whole genome shotgun (WGS) entry which is preliminary data.</text>
</comment>
<feature type="region of interest" description="Disordered" evidence="1">
    <location>
        <begin position="1"/>
        <end position="54"/>
    </location>
</feature>
<name>A0A9P5N757_GYMJU</name>
<feature type="compositionally biased region" description="Basic residues" evidence="1">
    <location>
        <begin position="43"/>
        <end position="54"/>
    </location>
</feature>
<protein>
    <submittedName>
        <fullName evidence="2">Uncharacterized protein</fullName>
    </submittedName>
</protein>
<dbReference type="Proteomes" id="UP000724874">
    <property type="component" value="Unassembled WGS sequence"/>
</dbReference>
<evidence type="ECO:0000256" key="1">
    <source>
        <dbReference type="SAM" id="MobiDB-lite"/>
    </source>
</evidence>
<reference evidence="2" key="1">
    <citation type="submission" date="2020-11" db="EMBL/GenBank/DDBJ databases">
        <authorList>
            <consortium name="DOE Joint Genome Institute"/>
            <person name="Ahrendt S."/>
            <person name="Riley R."/>
            <person name="Andreopoulos W."/>
            <person name="LaButti K."/>
            <person name="Pangilinan J."/>
            <person name="Ruiz-duenas F.J."/>
            <person name="Barrasa J.M."/>
            <person name="Sanchez-Garcia M."/>
            <person name="Camarero S."/>
            <person name="Miyauchi S."/>
            <person name="Serrano A."/>
            <person name="Linde D."/>
            <person name="Babiker R."/>
            <person name="Drula E."/>
            <person name="Ayuso-Fernandez I."/>
            <person name="Pacheco R."/>
            <person name="Padilla G."/>
            <person name="Ferreira P."/>
            <person name="Barriuso J."/>
            <person name="Kellner H."/>
            <person name="Castanera R."/>
            <person name="Alfaro M."/>
            <person name="Ramirez L."/>
            <person name="Pisabarro A.G."/>
            <person name="Kuo A."/>
            <person name="Tritt A."/>
            <person name="Lipzen A."/>
            <person name="He G."/>
            <person name="Yan M."/>
            <person name="Ng V."/>
            <person name="Cullen D."/>
            <person name="Martin F."/>
            <person name="Rosso M.-N."/>
            <person name="Henrissat B."/>
            <person name="Hibbett D."/>
            <person name="Martinez A.T."/>
            <person name="Grigoriev I.V."/>
        </authorList>
    </citation>
    <scope>NUCLEOTIDE SEQUENCE</scope>
    <source>
        <strain evidence="2">AH 44721</strain>
    </source>
</reference>
<sequence>MLAGVPESQSSTHDICQPSQNTEMPQSPPEPSQSITRVPTAPRRIRRPNPKTGKWPRIKVCGYTWTRKDIDAWAAKKNILQDRTPRNREYRALFMILDMLPDDIQWQIVTPHEGEDTVVSCIAIGSDRSVRDLKNAYNPARARLVRNAMDKVLGPPKWYYLREDFHRDD</sequence>
<dbReference type="AlphaFoldDB" id="A0A9P5N757"/>
<evidence type="ECO:0000313" key="2">
    <source>
        <dbReference type="EMBL" id="KAF8870589.1"/>
    </source>
</evidence>
<keyword evidence="3" id="KW-1185">Reference proteome</keyword>
<dbReference type="EMBL" id="JADNYJ010000345">
    <property type="protein sequence ID" value="KAF8870589.1"/>
    <property type="molecule type" value="Genomic_DNA"/>
</dbReference>
<feature type="compositionally biased region" description="Polar residues" evidence="1">
    <location>
        <begin position="7"/>
        <end position="24"/>
    </location>
</feature>
<dbReference type="OrthoDB" id="3052926at2759"/>